<dbReference type="SUPFAM" id="SSF53098">
    <property type="entry name" value="Ribonuclease H-like"/>
    <property type="match status" value="1"/>
</dbReference>
<reference evidence="3 4" key="1">
    <citation type="submission" date="2020-07" db="EMBL/GenBank/DDBJ databases">
        <title>Mycobacterium kansasii (former subtype) with zoonotic potential isolated from diseased indoor pet cat, Japan.</title>
        <authorList>
            <person name="Fukano H."/>
            <person name="Terazono T."/>
            <person name="Hoshino Y."/>
        </authorList>
    </citation>
    <scope>NUCLEOTIDE SEQUENCE [LARGE SCALE GENOMIC DNA]</scope>
    <source>
        <strain evidence="3 4">Kuro-I</strain>
    </source>
</reference>
<dbReference type="PANTHER" id="PTHR47515:SF1">
    <property type="entry name" value="BLR2054 PROTEIN"/>
    <property type="match status" value="1"/>
</dbReference>
<dbReference type="Proteomes" id="UP000516380">
    <property type="component" value="Chromosome"/>
</dbReference>
<dbReference type="EMBL" id="AP023343">
    <property type="protein sequence ID" value="BCI91793.1"/>
    <property type="molecule type" value="Genomic_DNA"/>
</dbReference>
<evidence type="ECO:0000259" key="2">
    <source>
        <dbReference type="PROSITE" id="PS50994"/>
    </source>
</evidence>
<evidence type="ECO:0000313" key="4">
    <source>
        <dbReference type="Proteomes" id="UP000516380"/>
    </source>
</evidence>
<dbReference type="Pfam" id="PF13276">
    <property type="entry name" value="HTH_21"/>
    <property type="match status" value="1"/>
</dbReference>
<sequence length="264" mass="30433">MLGVSERFACRVTGQHRATQRHEPAAETAQDPDAGLRAWLRRYAKDHPRRGFRPAYHDARAEGWQVNHKKVQRLWREEGLRVPQRRRRKRRGSSTARPEVCADAPNRVWAVDFQFDSTTDGRPFKIVSIIDEHTRECLGDKVDRSITGEDLIDELDRIAAQRGTYPNVLRCDNRPELACAAMANRADGHVGLHFIPPGEPWRNGYVESFNSRIRDECLNINSFWSLAQARVVISDWKHDYNHHRRHSALGYQAPAHYAATCTHQ</sequence>
<dbReference type="GO" id="GO:0015074">
    <property type="term" value="P:DNA integration"/>
    <property type="evidence" value="ECO:0007669"/>
    <property type="project" value="InterPro"/>
</dbReference>
<dbReference type="InterPro" id="IPR001584">
    <property type="entry name" value="Integrase_cat-core"/>
</dbReference>
<dbReference type="NCBIfam" id="NF033516">
    <property type="entry name" value="transpos_IS3"/>
    <property type="match status" value="1"/>
</dbReference>
<evidence type="ECO:0000256" key="1">
    <source>
        <dbReference type="ARBA" id="ARBA00002286"/>
    </source>
</evidence>
<dbReference type="Pfam" id="PF00665">
    <property type="entry name" value="rve"/>
    <property type="match status" value="1"/>
</dbReference>
<dbReference type="Pfam" id="PF13683">
    <property type="entry name" value="rve_3"/>
    <property type="match status" value="1"/>
</dbReference>
<dbReference type="InterPro" id="IPR048020">
    <property type="entry name" value="Transpos_IS3"/>
</dbReference>
<accession>A0A7G1IPV6</accession>
<dbReference type="AlphaFoldDB" id="A0A7G1IPV6"/>
<name>A0A7G1IPV6_MYCKA</name>
<keyword evidence="4" id="KW-1185">Reference proteome</keyword>
<comment type="function">
    <text evidence="1">Involved in the transposition of the insertion sequence.</text>
</comment>
<gene>
    <name evidence="3" type="ORF">NIIDMKKI_69990</name>
</gene>
<organism evidence="3 4">
    <name type="scientific">Mycobacterium kansasii</name>
    <dbReference type="NCBI Taxonomy" id="1768"/>
    <lineage>
        <taxon>Bacteria</taxon>
        <taxon>Bacillati</taxon>
        <taxon>Actinomycetota</taxon>
        <taxon>Actinomycetes</taxon>
        <taxon>Mycobacteriales</taxon>
        <taxon>Mycobacteriaceae</taxon>
        <taxon>Mycobacterium</taxon>
    </lineage>
</organism>
<evidence type="ECO:0000313" key="3">
    <source>
        <dbReference type="EMBL" id="BCI91793.1"/>
    </source>
</evidence>
<proteinExistence type="predicted"/>
<dbReference type="InterPro" id="IPR025948">
    <property type="entry name" value="HTH-like_dom"/>
</dbReference>
<dbReference type="InterPro" id="IPR012337">
    <property type="entry name" value="RNaseH-like_sf"/>
</dbReference>
<dbReference type="PANTHER" id="PTHR47515">
    <property type="entry name" value="LOW CALCIUM RESPONSE LOCUS PROTEIN T"/>
    <property type="match status" value="1"/>
</dbReference>
<protein>
    <submittedName>
        <fullName evidence="3">Integrase</fullName>
    </submittedName>
</protein>
<dbReference type="PROSITE" id="PS50994">
    <property type="entry name" value="INTEGRASE"/>
    <property type="match status" value="1"/>
</dbReference>
<feature type="domain" description="Integrase catalytic" evidence="2">
    <location>
        <begin position="101"/>
        <end position="262"/>
    </location>
</feature>
<dbReference type="Gene3D" id="3.30.420.10">
    <property type="entry name" value="Ribonuclease H-like superfamily/Ribonuclease H"/>
    <property type="match status" value="1"/>
</dbReference>
<dbReference type="InterPro" id="IPR036397">
    <property type="entry name" value="RNaseH_sf"/>
</dbReference>
<dbReference type="GO" id="GO:0003676">
    <property type="term" value="F:nucleic acid binding"/>
    <property type="evidence" value="ECO:0007669"/>
    <property type="project" value="InterPro"/>
</dbReference>